<feature type="region of interest" description="Disordered" evidence="9">
    <location>
        <begin position="339"/>
        <end position="358"/>
    </location>
</feature>
<keyword evidence="13" id="KW-1185">Reference proteome</keyword>
<feature type="region of interest" description="Disordered" evidence="9">
    <location>
        <begin position="392"/>
        <end position="416"/>
    </location>
</feature>
<dbReference type="EMBL" id="JAVREV010000002">
    <property type="protein sequence ID" value="MDT0442074.1"/>
    <property type="molecule type" value="Genomic_DNA"/>
</dbReference>
<feature type="domain" description="Histidine kinase/HSP90-like ATPase" evidence="11">
    <location>
        <begin position="299"/>
        <end position="390"/>
    </location>
</feature>
<evidence type="ECO:0000256" key="9">
    <source>
        <dbReference type="SAM" id="MobiDB-lite"/>
    </source>
</evidence>
<keyword evidence="4" id="KW-0808">Transferase</keyword>
<dbReference type="RefSeq" id="WP_311616362.1">
    <property type="nucleotide sequence ID" value="NZ_JAVREV010000002.1"/>
</dbReference>
<keyword evidence="10" id="KW-1133">Transmembrane helix</keyword>
<evidence type="ECO:0000256" key="10">
    <source>
        <dbReference type="SAM" id="Phobius"/>
    </source>
</evidence>
<evidence type="ECO:0000256" key="6">
    <source>
        <dbReference type="ARBA" id="ARBA00022777"/>
    </source>
</evidence>
<evidence type="ECO:0000256" key="1">
    <source>
        <dbReference type="ARBA" id="ARBA00000085"/>
    </source>
</evidence>
<dbReference type="Proteomes" id="UP001183615">
    <property type="component" value="Unassembled WGS sequence"/>
</dbReference>
<dbReference type="PANTHER" id="PTHR24421">
    <property type="entry name" value="NITRATE/NITRITE SENSOR PROTEIN NARX-RELATED"/>
    <property type="match status" value="1"/>
</dbReference>
<dbReference type="InterPro" id="IPR011712">
    <property type="entry name" value="Sig_transdc_His_kin_sub3_dim/P"/>
</dbReference>
<keyword evidence="8" id="KW-0902">Two-component regulatory system</keyword>
<evidence type="ECO:0000256" key="4">
    <source>
        <dbReference type="ARBA" id="ARBA00022679"/>
    </source>
</evidence>
<keyword evidence="10" id="KW-0812">Transmembrane</keyword>
<evidence type="ECO:0000259" key="11">
    <source>
        <dbReference type="SMART" id="SM00387"/>
    </source>
</evidence>
<keyword evidence="7" id="KW-0067">ATP-binding</keyword>
<feature type="transmembrane region" description="Helical" evidence="10">
    <location>
        <begin position="136"/>
        <end position="155"/>
    </location>
</feature>
<evidence type="ECO:0000256" key="7">
    <source>
        <dbReference type="ARBA" id="ARBA00022840"/>
    </source>
</evidence>
<evidence type="ECO:0000256" key="8">
    <source>
        <dbReference type="ARBA" id="ARBA00023012"/>
    </source>
</evidence>
<dbReference type="Gene3D" id="3.30.565.10">
    <property type="entry name" value="Histidine kinase-like ATPase, C-terminal domain"/>
    <property type="match status" value="1"/>
</dbReference>
<dbReference type="SMART" id="SM00387">
    <property type="entry name" value="HATPase_c"/>
    <property type="match status" value="1"/>
</dbReference>
<evidence type="ECO:0000313" key="12">
    <source>
        <dbReference type="EMBL" id="MDT0442074.1"/>
    </source>
</evidence>
<dbReference type="Gene3D" id="1.20.5.1930">
    <property type="match status" value="1"/>
</dbReference>
<organism evidence="12 13">
    <name type="scientific">Streptomyces johnsoniae</name>
    <dbReference type="NCBI Taxonomy" id="3075532"/>
    <lineage>
        <taxon>Bacteria</taxon>
        <taxon>Bacillati</taxon>
        <taxon>Actinomycetota</taxon>
        <taxon>Actinomycetes</taxon>
        <taxon>Kitasatosporales</taxon>
        <taxon>Streptomycetaceae</taxon>
        <taxon>Streptomyces</taxon>
    </lineage>
</organism>
<keyword evidence="6 12" id="KW-0418">Kinase</keyword>
<reference evidence="13" key="1">
    <citation type="submission" date="2023-07" db="EMBL/GenBank/DDBJ databases">
        <title>30 novel species of actinomycetes from the DSMZ collection.</title>
        <authorList>
            <person name="Nouioui I."/>
        </authorList>
    </citation>
    <scope>NUCLEOTIDE SEQUENCE [LARGE SCALE GENOMIC DNA]</scope>
    <source>
        <strain evidence="13">DSM 41886</strain>
    </source>
</reference>
<accession>A0ABU2RZ78</accession>
<keyword evidence="10" id="KW-0472">Membrane</keyword>
<dbReference type="Pfam" id="PF07730">
    <property type="entry name" value="HisKA_3"/>
    <property type="match status" value="1"/>
</dbReference>
<sequence length="416" mass="43892">MFASFAQVFRRDRAVQLAALIMLGDIGVLFFVAESGWGAAVGSRVLISLTWLSLALRHRWPVPVAAAILLVSMVFFPLSEVDGLTPIVCFVIALYSAARAGYMTAVAALVVVAMLFIGYGEFVMATDDGRREVNNMGIALMSGWFLSVIAFGHAMRVRAAYLHETEQRVLAAERERDVRARQSATEERLRIARELHDVLGHSISLINVQAAAAVHRSAKRPGQTEELLGALEFVRETSKEALRELRATLGVLRAVDEGVPTVPAPAGLERIGELADRAAATGLDVAFESTGEPPVVPPQISLAAYRIIQESLTNITRHAQATSAAIRVAFAPGELRVEVTDDGRGADPAPDAQGSGIAGMRERARALGGELTAANAGPGFRVAARLPLPAAPGAPGAPALSGAAGPSASAREVPGF</sequence>
<evidence type="ECO:0000256" key="2">
    <source>
        <dbReference type="ARBA" id="ARBA00012438"/>
    </source>
</evidence>
<feature type="transmembrane region" description="Helical" evidence="10">
    <location>
        <begin position="39"/>
        <end position="56"/>
    </location>
</feature>
<dbReference type="InterPro" id="IPR036890">
    <property type="entry name" value="HATPase_C_sf"/>
</dbReference>
<gene>
    <name evidence="12" type="ORF">RM779_05595</name>
</gene>
<keyword evidence="3" id="KW-0597">Phosphoprotein</keyword>
<keyword evidence="5" id="KW-0547">Nucleotide-binding</keyword>
<comment type="catalytic activity">
    <reaction evidence="1">
        <text>ATP + protein L-histidine = ADP + protein N-phospho-L-histidine.</text>
        <dbReference type="EC" id="2.7.13.3"/>
    </reaction>
</comment>
<feature type="transmembrane region" description="Helical" evidence="10">
    <location>
        <begin position="101"/>
        <end position="124"/>
    </location>
</feature>
<evidence type="ECO:0000256" key="3">
    <source>
        <dbReference type="ARBA" id="ARBA00022553"/>
    </source>
</evidence>
<dbReference type="EC" id="2.7.13.3" evidence="2"/>
<dbReference type="PANTHER" id="PTHR24421:SF10">
    <property type="entry name" value="NITRATE_NITRITE SENSOR PROTEIN NARQ"/>
    <property type="match status" value="1"/>
</dbReference>
<evidence type="ECO:0000256" key="5">
    <source>
        <dbReference type="ARBA" id="ARBA00022741"/>
    </source>
</evidence>
<dbReference type="CDD" id="cd16917">
    <property type="entry name" value="HATPase_UhpB-NarQ-NarX-like"/>
    <property type="match status" value="1"/>
</dbReference>
<proteinExistence type="predicted"/>
<name>A0ABU2RZ78_9ACTN</name>
<feature type="transmembrane region" description="Helical" evidence="10">
    <location>
        <begin position="14"/>
        <end position="33"/>
    </location>
</feature>
<comment type="caution">
    <text evidence="12">The sequence shown here is derived from an EMBL/GenBank/DDBJ whole genome shotgun (WGS) entry which is preliminary data.</text>
</comment>
<dbReference type="GO" id="GO:0016301">
    <property type="term" value="F:kinase activity"/>
    <property type="evidence" value="ECO:0007669"/>
    <property type="project" value="UniProtKB-KW"/>
</dbReference>
<protein>
    <recommendedName>
        <fullName evidence="2">histidine kinase</fullName>
        <ecNumber evidence="2">2.7.13.3</ecNumber>
    </recommendedName>
</protein>
<evidence type="ECO:0000313" key="13">
    <source>
        <dbReference type="Proteomes" id="UP001183615"/>
    </source>
</evidence>
<dbReference type="SUPFAM" id="SSF55874">
    <property type="entry name" value="ATPase domain of HSP90 chaperone/DNA topoisomerase II/histidine kinase"/>
    <property type="match status" value="1"/>
</dbReference>
<dbReference type="Pfam" id="PF02518">
    <property type="entry name" value="HATPase_c"/>
    <property type="match status" value="1"/>
</dbReference>
<dbReference type="InterPro" id="IPR050482">
    <property type="entry name" value="Sensor_HK_TwoCompSys"/>
</dbReference>
<dbReference type="InterPro" id="IPR003594">
    <property type="entry name" value="HATPase_dom"/>
</dbReference>